<proteinExistence type="predicted"/>
<keyword evidence="3" id="KW-1185">Reference proteome</keyword>
<feature type="compositionally biased region" description="Polar residues" evidence="1">
    <location>
        <begin position="67"/>
        <end position="78"/>
    </location>
</feature>
<feature type="compositionally biased region" description="Basic and acidic residues" evidence="1">
    <location>
        <begin position="714"/>
        <end position="725"/>
    </location>
</feature>
<feature type="compositionally biased region" description="Low complexity" evidence="1">
    <location>
        <begin position="370"/>
        <end position="383"/>
    </location>
</feature>
<feature type="compositionally biased region" description="Polar residues" evidence="1">
    <location>
        <begin position="585"/>
        <end position="603"/>
    </location>
</feature>
<dbReference type="Proteomes" id="UP000308652">
    <property type="component" value="Unassembled WGS sequence"/>
</dbReference>
<feature type="compositionally biased region" description="Polar residues" evidence="1">
    <location>
        <begin position="407"/>
        <end position="433"/>
    </location>
</feature>
<dbReference type="EMBL" id="ML213600">
    <property type="protein sequence ID" value="TFK39323.1"/>
    <property type="molecule type" value="Genomic_DNA"/>
</dbReference>
<dbReference type="STRING" id="68775.A0A5C3M3G9"/>
<feature type="region of interest" description="Disordered" evidence="1">
    <location>
        <begin position="585"/>
        <end position="660"/>
    </location>
</feature>
<feature type="compositionally biased region" description="Polar residues" evidence="1">
    <location>
        <begin position="762"/>
        <end position="781"/>
    </location>
</feature>
<feature type="region of interest" description="Disordered" evidence="1">
    <location>
        <begin position="165"/>
        <end position="250"/>
    </location>
</feature>
<feature type="compositionally biased region" description="Polar residues" evidence="1">
    <location>
        <begin position="99"/>
        <end position="117"/>
    </location>
</feature>
<protein>
    <submittedName>
        <fullName evidence="2">Uncharacterized protein</fullName>
    </submittedName>
</protein>
<feature type="compositionally biased region" description="Basic and acidic residues" evidence="1">
    <location>
        <begin position="173"/>
        <end position="182"/>
    </location>
</feature>
<feature type="region of interest" description="Disordered" evidence="1">
    <location>
        <begin position="359"/>
        <end position="383"/>
    </location>
</feature>
<evidence type="ECO:0000313" key="3">
    <source>
        <dbReference type="Proteomes" id="UP000308652"/>
    </source>
</evidence>
<feature type="region of interest" description="Disordered" evidence="1">
    <location>
        <begin position="13"/>
        <end position="32"/>
    </location>
</feature>
<feature type="region of interest" description="Disordered" evidence="1">
    <location>
        <begin position="292"/>
        <end position="319"/>
    </location>
</feature>
<feature type="compositionally biased region" description="Basic and acidic residues" evidence="1">
    <location>
        <begin position="524"/>
        <end position="538"/>
    </location>
</feature>
<evidence type="ECO:0000256" key="1">
    <source>
        <dbReference type="SAM" id="MobiDB-lite"/>
    </source>
</evidence>
<name>A0A5C3M3G9_9AGAR</name>
<evidence type="ECO:0000313" key="2">
    <source>
        <dbReference type="EMBL" id="TFK39323.1"/>
    </source>
</evidence>
<feature type="region of interest" description="Disordered" evidence="1">
    <location>
        <begin position="679"/>
        <end position="781"/>
    </location>
</feature>
<feature type="compositionally biased region" description="Basic and acidic residues" evidence="1">
    <location>
        <begin position="210"/>
        <end position="221"/>
    </location>
</feature>
<dbReference type="OrthoDB" id="3255922at2759"/>
<feature type="compositionally biased region" description="Polar residues" evidence="1">
    <location>
        <begin position="680"/>
        <end position="699"/>
    </location>
</feature>
<feature type="region of interest" description="Disordered" evidence="1">
    <location>
        <begin position="46"/>
        <end position="117"/>
    </location>
</feature>
<feature type="compositionally biased region" description="Polar residues" evidence="1">
    <location>
        <begin position="497"/>
        <end position="514"/>
    </location>
</feature>
<sequence>MFASVLPGLASSSKYAQGAPAKTQSYAPQPSGRFSVHIFKNPAFFQQAPQPPKFDQGYRPPAPPDPQQSQNWYSNGQQRYDDPSKRFVAPPEAPKPTRVLSNSSATNTAYDQQRPRTSTSYAIYPNAANGTYIYEQSIGSKSDIYSSSEYDSMSATTFSPAMSTDSTLTLKSEGPEVDDRASRSSAPSLQNSFSGQPMSRTSSTNYPVHENLRSSPEDPRFRAGATATQGRTTTPVRLPSQAADATRSAAAYAPPTNTFAVPQYAESAITESEVDDMERLAKFNAELNAAASASYYSSGSDTSTERDPRGGTSSMQTFLPSDRQVFPGAYLQDSPEEVYPQPNPFYPAGVPTAQGVYFPTAATSGSTGDSRLSQPPQLQPIPSRRLSAESEQFIPAFGQQEWERASDSSIPQRSRVLSQSYAPPSLDSGNTNTSSSDRRPLPMPPPPSGIARQRSIHQEQRQPRVDGGNTRLSPDPRDPRSAPDPTSRTSPPHDRSTQTTSYFPTMDPSSSMRGANNYPPAPNTHERVGVDIRRDTRTPAHAQSSTEQRPSYRRQDSFVGTAPTAIPERPSSFYAADTRQATTGILSTSPTSYYPSQAESNSRPPAMSQSYPPPSHQSSASFAQTAPPSDPRQRRNSLRSSGQSPRSEIPPQVAAARREAMVYERQEAPILAQPVISAQAPLSRNSSPPQLERSTSRSRVSFPEPQPRISPPEAQRRNSDGDRPSTHIPIVPPGTSANLAGIGRTNLSNQHPPEPQRRYSDGDQTIPSRPTSSSGRNSAPLTRNVRWNDNLICPSPIFASQRRKGWFNRRGDQLWTNGGSYKPAAPGEEYPADLDEYPEYGHGWMNEEGVRIDMGHRLFPKAPLRSALKQVKP</sequence>
<accession>A0A5C3M3G9</accession>
<feature type="compositionally biased region" description="Polar residues" evidence="1">
    <location>
        <begin position="183"/>
        <end position="206"/>
    </location>
</feature>
<reference evidence="2 3" key="1">
    <citation type="journal article" date="2019" name="Nat. Ecol. Evol.">
        <title>Megaphylogeny resolves global patterns of mushroom evolution.</title>
        <authorList>
            <person name="Varga T."/>
            <person name="Krizsan K."/>
            <person name="Foldi C."/>
            <person name="Dima B."/>
            <person name="Sanchez-Garcia M."/>
            <person name="Sanchez-Ramirez S."/>
            <person name="Szollosi G.J."/>
            <person name="Szarkandi J.G."/>
            <person name="Papp V."/>
            <person name="Albert L."/>
            <person name="Andreopoulos W."/>
            <person name="Angelini C."/>
            <person name="Antonin V."/>
            <person name="Barry K.W."/>
            <person name="Bougher N.L."/>
            <person name="Buchanan P."/>
            <person name="Buyck B."/>
            <person name="Bense V."/>
            <person name="Catcheside P."/>
            <person name="Chovatia M."/>
            <person name="Cooper J."/>
            <person name="Damon W."/>
            <person name="Desjardin D."/>
            <person name="Finy P."/>
            <person name="Geml J."/>
            <person name="Haridas S."/>
            <person name="Hughes K."/>
            <person name="Justo A."/>
            <person name="Karasinski D."/>
            <person name="Kautmanova I."/>
            <person name="Kiss B."/>
            <person name="Kocsube S."/>
            <person name="Kotiranta H."/>
            <person name="LaButti K.M."/>
            <person name="Lechner B.E."/>
            <person name="Liimatainen K."/>
            <person name="Lipzen A."/>
            <person name="Lukacs Z."/>
            <person name="Mihaltcheva S."/>
            <person name="Morgado L.N."/>
            <person name="Niskanen T."/>
            <person name="Noordeloos M.E."/>
            <person name="Ohm R.A."/>
            <person name="Ortiz-Santana B."/>
            <person name="Ovrebo C."/>
            <person name="Racz N."/>
            <person name="Riley R."/>
            <person name="Savchenko A."/>
            <person name="Shiryaev A."/>
            <person name="Soop K."/>
            <person name="Spirin V."/>
            <person name="Szebenyi C."/>
            <person name="Tomsovsky M."/>
            <person name="Tulloss R.E."/>
            <person name="Uehling J."/>
            <person name="Grigoriev I.V."/>
            <person name="Vagvolgyi C."/>
            <person name="Papp T."/>
            <person name="Martin F.M."/>
            <person name="Miettinen O."/>
            <person name="Hibbett D.S."/>
            <person name="Nagy L.G."/>
        </authorList>
    </citation>
    <scope>NUCLEOTIDE SEQUENCE [LARGE SCALE GENOMIC DNA]</scope>
    <source>
        <strain evidence="2 3">CBS 166.37</strain>
    </source>
</reference>
<dbReference type="AlphaFoldDB" id="A0A5C3M3G9"/>
<organism evidence="2 3">
    <name type="scientific">Crucibulum laeve</name>
    <dbReference type="NCBI Taxonomy" id="68775"/>
    <lineage>
        <taxon>Eukaryota</taxon>
        <taxon>Fungi</taxon>
        <taxon>Dikarya</taxon>
        <taxon>Basidiomycota</taxon>
        <taxon>Agaricomycotina</taxon>
        <taxon>Agaricomycetes</taxon>
        <taxon>Agaricomycetidae</taxon>
        <taxon>Agaricales</taxon>
        <taxon>Agaricineae</taxon>
        <taxon>Nidulariaceae</taxon>
        <taxon>Crucibulum</taxon>
    </lineage>
</organism>
<gene>
    <name evidence="2" type="ORF">BDQ12DRAFT_77161</name>
</gene>
<feature type="compositionally biased region" description="Low complexity" evidence="1">
    <location>
        <begin position="222"/>
        <end position="234"/>
    </location>
</feature>
<feature type="region of interest" description="Disordered" evidence="1">
    <location>
        <begin position="401"/>
        <end position="556"/>
    </location>
</feature>